<evidence type="ECO:0000313" key="2">
    <source>
        <dbReference type="EMBL" id="GGI65017.1"/>
    </source>
</evidence>
<dbReference type="InterPro" id="IPR022302">
    <property type="entry name" value="Phosphoesterase_putative"/>
</dbReference>
<dbReference type="EMBL" id="BMDT01000002">
    <property type="protein sequence ID" value="GGI65017.1"/>
    <property type="molecule type" value="Genomic_DNA"/>
</dbReference>
<gene>
    <name evidence="2" type="ORF">GCM10011482_06710</name>
</gene>
<dbReference type="InterPro" id="IPR004843">
    <property type="entry name" value="Calcineurin-like_PHP"/>
</dbReference>
<dbReference type="Proteomes" id="UP000622610">
    <property type="component" value="Unassembled WGS sequence"/>
</dbReference>
<dbReference type="InterPro" id="IPR029052">
    <property type="entry name" value="Metallo-depent_PP-like"/>
</dbReference>
<name>A0A917N5S6_9ENTE</name>
<dbReference type="PANTHER" id="PTHR36492">
    <property type="match status" value="1"/>
</dbReference>
<dbReference type="NCBIfam" id="TIGR03729">
    <property type="entry name" value="acc_ester"/>
    <property type="match status" value="1"/>
</dbReference>
<dbReference type="InterPro" id="IPR052963">
    <property type="entry name" value="Pantetheine_PDE"/>
</dbReference>
<organism evidence="2 3">
    <name type="scientific">Enterococcus alcedinis</name>
    <dbReference type="NCBI Taxonomy" id="1274384"/>
    <lineage>
        <taxon>Bacteria</taxon>
        <taxon>Bacillati</taxon>
        <taxon>Bacillota</taxon>
        <taxon>Bacilli</taxon>
        <taxon>Lactobacillales</taxon>
        <taxon>Enterococcaceae</taxon>
        <taxon>Enterococcus</taxon>
    </lineage>
</organism>
<sequence>MGKLAIISDLHVDINGLNAIALERIGNYLLEIGITHLHFAGDIANTADETLETVAQFQQLLPTTFHWGNHEMVTLIGEKEIEGYEQDAFLNFKSYALSEEVLLVGVNGWYDYQFAENPDLTKNKRLKDLYWYDRKIHRTGSDPVISQKINRKLDEYLKQLPKDKRVILSTHFVPKREFIIQHTGEHVRWNQLNAFLGSEDFGKVIDRYQQVEHVIFGHTHRRFEPKMLAGTWYHCRPFGYYYEWQITRDFVFDHQLVEKYRPNKLRSVLRDNRALYQVHKEEHLLKELQVGMTIIHY</sequence>
<dbReference type="GO" id="GO:0016787">
    <property type="term" value="F:hydrolase activity"/>
    <property type="evidence" value="ECO:0007669"/>
    <property type="project" value="InterPro"/>
</dbReference>
<evidence type="ECO:0000313" key="3">
    <source>
        <dbReference type="Proteomes" id="UP000622610"/>
    </source>
</evidence>
<evidence type="ECO:0000259" key="1">
    <source>
        <dbReference type="Pfam" id="PF00149"/>
    </source>
</evidence>
<protein>
    <submittedName>
        <fullName evidence="2">Phosphohydrolase</fullName>
    </submittedName>
</protein>
<keyword evidence="3" id="KW-1185">Reference proteome</keyword>
<dbReference type="SUPFAM" id="SSF56300">
    <property type="entry name" value="Metallo-dependent phosphatases"/>
    <property type="match status" value="1"/>
</dbReference>
<reference evidence="2" key="1">
    <citation type="journal article" date="2014" name="Int. J. Syst. Evol. Microbiol.">
        <title>Complete genome sequence of Corynebacterium casei LMG S-19264T (=DSM 44701T), isolated from a smear-ripened cheese.</title>
        <authorList>
            <consortium name="US DOE Joint Genome Institute (JGI-PGF)"/>
            <person name="Walter F."/>
            <person name="Albersmeier A."/>
            <person name="Kalinowski J."/>
            <person name="Ruckert C."/>
        </authorList>
    </citation>
    <scope>NUCLEOTIDE SEQUENCE</scope>
    <source>
        <strain evidence="2">CCM 8433</strain>
    </source>
</reference>
<feature type="domain" description="Calcineurin-like phosphoesterase" evidence="1">
    <location>
        <begin position="3"/>
        <end position="221"/>
    </location>
</feature>
<dbReference type="AlphaFoldDB" id="A0A917N5S6"/>
<dbReference type="Pfam" id="PF00149">
    <property type="entry name" value="Metallophos"/>
    <property type="match status" value="1"/>
</dbReference>
<dbReference type="Gene3D" id="3.60.21.10">
    <property type="match status" value="1"/>
</dbReference>
<dbReference type="PANTHER" id="PTHR36492:SF2">
    <property type="entry name" value="[ACYL-CARRIER-PROTEIN] PHOSPHODIESTERASE PPTH"/>
    <property type="match status" value="1"/>
</dbReference>
<comment type="caution">
    <text evidence="2">The sequence shown here is derived from an EMBL/GenBank/DDBJ whole genome shotgun (WGS) entry which is preliminary data.</text>
</comment>
<proteinExistence type="predicted"/>
<reference evidence="2" key="2">
    <citation type="submission" date="2020-09" db="EMBL/GenBank/DDBJ databases">
        <authorList>
            <person name="Sun Q."/>
            <person name="Sedlacek I."/>
        </authorList>
    </citation>
    <scope>NUCLEOTIDE SEQUENCE</scope>
    <source>
        <strain evidence="2">CCM 8433</strain>
    </source>
</reference>
<dbReference type="RefSeq" id="WP_188366862.1">
    <property type="nucleotide sequence ID" value="NZ_BMDT01000002.1"/>
</dbReference>
<accession>A0A917N5S6</accession>